<dbReference type="PROSITE" id="PS50893">
    <property type="entry name" value="ABC_TRANSPORTER_2"/>
    <property type="match status" value="1"/>
</dbReference>
<dbReference type="InterPro" id="IPR003439">
    <property type="entry name" value="ABC_transporter-like_ATP-bd"/>
</dbReference>
<keyword evidence="5" id="KW-1278">Translocase</keyword>
<dbReference type="Gene3D" id="3.40.50.300">
    <property type="entry name" value="P-loop containing nucleotide triphosphate hydrolases"/>
    <property type="match status" value="1"/>
</dbReference>
<keyword evidence="3" id="KW-0547">Nucleotide-binding</keyword>
<dbReference type="PROSITE" id="PS00211">
    <property type="entry name" value="ABC_TRANSPORTER_1"/>
    <property type="match status" value="1"/>
</dbReference>
<dbReference type="SMART" id="SM00382">
    <property type="entry name" value="AAA"/>
    <property type="match status" value="1"/>
</dbReference>
<organism evidence="8">
    <name type="scientific">Sulfurisphaera javensis</name>
    <dbReference type="NCBI Taxonomy" id="2049879"/>
    <lineage>
        <taxon>Archaea</taxon>
        <taxon>Thermoproteota</taxon>
        <taxon>Thermoprotei</taxon>
        <taxon>Sulfolobales</taxon>
        <taxon>Sulfolobaceae</taxon>
        <taxon>Sulfurisphaera</taxon>
    </lineage>
</organism>
<evidence type="ECO:0000313" key="8">
    <source>
        <dbReference type="EMBL" id="BFH74569.1"/>
    </source>
</evidence>
<name>A0AAT9GUM1_9CREN</name>
<gene>
    <name evidence="8" type="ORF">SJAV_25130</name>
</gene>
<dbReference type="InterPro" id="IPR013611">
    <property type="entry name" value="Transp-assoc_OB_typ2"/>
</dbReference>
<keyword evidence="2" id="KW-1003">Cell membrane</keyword>
<reference evidence="8" key="1">
    <citation type="submission" date="2024-03" db="EMBL/GenBank/DDBJ databases">
        <title>Complete genome sequence of Sulfurisphaera javensis strain KD-1.</title>
        <authorList>
            <person name="Sakai H."/>
            <person name="Nur N."/>
            <person name="Suwanto A."/>
            <person name="Kurosawa N."/>
        </authorList>
    </citation>
    <scope>NUCLEOTIDE SEQUENCE</scope>
    <source>
        <strain evidence="8">KD-1</strain>
    </source>
</reference>
<dbReference type="InterPro" id="IPR012340">
    <property type="entry name" value="NA-bd_OB-fold"/>
</dbReference>
<evidence type="ECO:0000256" key="1">
    <source>
        <dbReference type="ARBA" id="ARBA00022448"/>
    </source>
</evidence>
<dbReference type="Gene3D" id="2.40.50.140">
    <property type="entry name" value="Nucleic acid-binding proteins"/>
    <property type="match status" value="1"/>
</dbReference>
<dbReference type="PANTHER" id="PTHR43875">
    <property type="entry name" value="MALTODEXTRIN IMPORT ATP-BINDING PROTEIN MSMX"/>
    <property type="match status" value="1"/>
</dbReference>
<keyword evidence="6" id="KW-0472">Membrane</keyword>
<accession>A0AAT9GUM1</accession>
<protein>
    <submittedName>
        <fullName evidence="8">ABC transporter ATP-binding protein</fullName>
    </submittedName>
</protein>
<dbReference type="GO" id="GO:0022857">
    <property type="term" value="F:transmembrane transporter activity"/>
    <property type="evidence" value="ECO:0007669"/>
    <property type="project" value="InterPro"/>
</dbReference>
<evidence type="ECO:0000256" key="6">
    <source>
        <dbReference type="ARBA" id="ARBA00023136"/>
    </source>
</evidence>
<dbReference type="GO" id="GO:0016887">
    <property type="term" value="F:ATP hydrolysis activity"/>
    <property type="evidence" value="ECO:0007669"/>
    <property type="project" value="InterPro"/>
</dbReference>
<dbReference type="EMBL" id="AP031322">
    <property type="protein sequence ID" value="BFH74569.1"/>
    <property type="molecule type" value="Genomic_DNA"/>
</dbReference>
<evidence type="ECO:0000259" key="7">
    <source>
        <dbReference type="PROSITE" id="PS50893"/>
    </source>
</evidence>
<evidence type="ECO:0000256" key="3">
    <source>
        <dbReference type="ARBA" id="ARBA00022741"/>
    </source>
</evidence>
<dbReference type="InterPro" id="IPR047641">
    <property type="entry name" value="ABC_transpr_MalK/UgpC-like"/>
</dbReference>
<dbReference type="InterPro" id="IPR008995">
    <property type="entry name" value="Mo/tungstate-bd_C_term_dom"/>
</dbReference>
<dbReference type="InterPro" id="IPR027417">
    <property type="entry name" value="P-loop_NTPase"/>
</dbReference>
<dbReference type="SUPFAM" id="SSF50331">
    <property type="entry name" value="MOP-like"/>
    <property type="match status" value="1"/>
</dbReference>
<keyword evidence="4 8" id="KW-0067">ATP-binding</keyword>
<dbReference type="Pfam" id="PF00005">
    <property type="entry name" value="ABC_tran"/>
    <property type="match status" value="1"/>
</dbReference>
<dbReference type="InterPro" id="IPR003593">
    <property type="entry name" value="AAA+_ATPase"/>
</dbReference>
<dbReference type="KEGG" id="sjv:SJAV_25130"/>
<dbReference type="SUPFAM" id="SSF52540">
    <property type="entry name" value="P-loop containing nucleoside triphosphate hydrolases"/>
    <property type="match status" value="1"/>
</dbReference>
<dbReference type="FunFam" id="3.40.50.300:FF:000042">
    <property type="entry name" value="Maltose/maltodextrin ABC transporter, ATP-binding protein"/>
    <property type="match status" value="1"/>
</dbReference>
<proteinExistence type="predicted"/>
<evidence type="ECO:0000256" key="5">
    <source>
        <dbReference type="ARBA" id="ARBA00022967"/>
    </source>
</evidence>
<sequence>MDAILRIILWVDKMSVELKNVTKKYGKIYAIRNVNLKINKGEFFVLLGPSGSGKTTILRSIAGLEKIDEGRIFIDNEDVTPLPPGKRNVAMVFQNFALYPNKTVYENLSLPIENLNKSEREERITEVAKRLGISDLLNRYPSELSGGQQQRVALARALVKRAKIFLMDEPLSNLDAPQRISARKLIKDIQIEERITTIYVTHDQTEAMAIADRIGIIFNGSLIQVGTPEEIYENPANIDVAMFFGNPPMSIIDGKVVDEKGKIGVRAEDVSIGEGKLKGVVREVEFWGDRYLVYISINGQEIRAFSKIKYKIGEEVNFSFSKYKLLGE</sequence>
<feature type="domain" description="ABC transporter" evidence="7">
    <location>
        <begin position="16"/>
        <end position="244"/>
    </location>
</feature>
<dbReference type="GO" id="GO:0055052">
    <property type="term" value="C:ATP-binding cassette (ABC) transporter complex, substrate-binding subunit-containing"/>
    <property type="evidence" value="ECO:0007669"/>
    <property type="project" value="TreeGrafter"/>
</dbReference>
<dbReference type="PANTHER" id="PTHR43875:SF15">
    <property type="entry name" value="TREHALOSE IMPORT ATP-BINDING PROTEIN SUGC"/>
    <property type="match status" value="1"/>
</dbReference>
<dbReference type="Pfam" id="PF08402">
    <property type="entry name" value="TOBE_2"/>
    <property type="match status" value="1"/>
</dbReference>
<evidence type="ECO:0000256" key="2">
    <source>
        <dbReference type="ARBA" id="ARBA00022475"/>
    </source>
</evidence>
<dbReference type="AlphaFoldDB" id="A0AAT9GUM1"/>
<evidence type="ECO:0000256" key="4">
    <source>
        <dbReference type="ARBA" id="ARBA00022840"/>
    </source>
</evidence>
<dbReference type="InterPro" id="IPR017871">
    <property type="entry name" value="ABC_transporter-like_CS"/>
</dbReference>
<keyword evidence="1" id="KW-0813">Transport</keyword>
<dbReference type="GO" id="GO:0005524">
    <property type="term" value="F:ATP binding"/>
    <property type="evidence" value="ECO:0007669"/>
    <property type="project" value="UniProtKB-KW"/>
</dbReference>